<organism evidence="2 3">
    <name type="scientific">Winogradskyella maritima</name>
    <dbReference type="NCBI Taxonomy" id="1517766"/>
    <lineage>
        <taxon>Bacteria</taxon>
        <taxon>Pseudomonadati</taxon>
        <taxon>Bacteroidota</taxon>
        <taxon>Flavobacteriia</taxon>
        <taxon>Flavobacteriales</taxon>
        <taxon>Flavobacteriaceae</taxon>
        <taxon>Winogradskyella</taxon>
    </lineage>
</organism>
<reference evidence="3" key="1">
    <citation type="journal article" date="2019" name="Int. J. Syst. Evol. Microbiol.">
        <title>The Global Catalogue of Microorganisms (GCM) 10K type strain sequencing project: providing services to taxonomists for standard genome sequencing and annotation.</title>
        <authorList>
            <consortium name="The Broad Institute Genomics Platform"/>
            <consortium name="The Broad Institute Genome Sequencing Center for Infectious Disease"/>
            <person name="Wu L."/>
            <person name="Ma J."/>
        </authorList>
    </citation>
    <scope>NUCLEOTIDE SEQUENCE [LARGE SCALE GENOMIC DNA]</scope>
    <source>
        <strain evidence="3">CECT 8979</strain>
    </source>
</reference>
<dbReference type="EMBL" id="JBHSAT010000019">
    <property type="protein sequence ID" value="MFC3877755.1"/>
    <property type="molecule type" value="Genomic_DNA"/>
</dbReference>
<dbReference type="RefSeq" id="WP_386100775.1">
    <property type="nucleotide sequence ID" value="NZ_JBHSAT010000019.1"/>
</dbReference>
<accession>A0ABV8ALE5</accession>
<gene>
    <name evidence="2" type="ORF">ACFOSX_11005</name>
</gene>
<keyword evidence="1" id="KW-0732">Signal</keyword>
<proteinExistence type="predicted"/>
<feature type="signal peptide" evidence="1">
    <location>
        <begin position="1"/>
        <end position="21"/>
    </location>
</feature>
<protein>
    <recommendedName>
        <fullName evidence="4">DUF4252 domain-containing protein</fullName>
    </recommendedName>
</protein>
<dbReference type="Proteomes" id="UP001595812">
    <property type="component" value="Unassembled WGS sequence"/>
</dbReference>
<keyword evidence="3" id="KW-1185">Reference proteome</keyword>
<evidence type="ECO:0008006" key="4">
    <source>
        <dbReference type="Google" id="ProtNLM"/>
    </source>
</evidence>
<sequence>MKITKIFTLATFLLTVNFCLGQVKTDSLTFQDFNNRSFEFIEFVKSSDNFNGFNNWCENGLNEKILKTLSKLKEISKNYPDGVEITVIAYGKIPLKNKPLEIIYNLKDIDSKNEFGVLLNYRDDGNLLIDKIDSIKLTDLLKDTLRNPLPMPPKNKNK</sequence>
<evidence type="ECO:0000256" key="1">
    <source>
        <dbReference type="SAM" id="SignalP"/>
    </source>
</evidence>
<evidence type="ECO:0000313" key="2">
    <source>
        <dbReference type="EMBL" id="MFC3877755.1"/>
    </source>
</evidence>
<comment type="caution">
    <text evidence="2">The sequence shown here is derived from an EMBL/GenBank/DDBJ whole genome shotgun (WGS) entry which is preliminary data.</text>
</comment>
<evidence type="ECO:0000313" key="3">
    <source>
        <dbReference type="Proteomes" id="UP001595812"/>
    </source>
</evidence>
<feature type="chain" id="PRO_5045416590" description="DUF4252 domain-containing protein" evidence="1">
    <location>
        <begin position="22"/>
        <end position="158"/>
    </location>
</feature>
<name>A0ABV8ALE5_9FLAO</name>